<feature type="active site" evidence="7">
    <location>
        <position position="333"/>
    </location>
</feature>
<feature type="binding site" evidence="9">
    <location>
        <position position="290"/>
    </location>
    <ligand>
        <name>Ca(2+)</name>
        <dbReference type="ChEBI" id="CHEBI:29108"/>
        <label>3</label>
    </ligand>
</feature>
<comment type="cofactor">
    <cofactor evidence="9">
        <name>Ca(2+)</name>
        <dbReference type="ChEBI" id="CHEBI:29108"/>
    </cofactor>
    <text evidence="9">Can bind about 5 Ca(2+) ions per subunit.</text>
</comment>
<evidence type="ECO:0000256" key="4">
    <source>
        <dbReference type="ARBA" id="ARBA00022801"/>
    </source>
</evidence>
<dbReference type="InterPro" id="IPR024079">
    <property type="entry name" value="MetalloPept_cat_dom_sf"/>
</dbReference>
<feature type="binding site" evidence="9">
    <location>
        <position position="311"/>
    </location>
    <ligand>
        <name>Ca(2+)</name>
        <dbReference type="ChEBI" id="CHEBI:29108"/>
        <label>1</label>
    </ligand>
</feature>
<dbReference type="OrthoDB" id="406838at2759"/>
<feature type="binding site" evidence="9">
    <location>
        <position position="306"/>
    </location>
    <ligand>
        <name>Zn(2+)</name>
        <dbReference type="ChEBI" id="CHEBI:29105"/>
        <label>1</label>
    </ligand>
</feature>
<dbReference type="AlphaFoldDB" id="A0A8S3Z8L6"/>
<feature type="binding site" evidence="8">
    <location>
        <position position="342"/>
    </location>
    <ligand>
        <name>Zn(2+)</name>
        <dbReference type="ChEBI" id="CHEBI:29105"/>
        <label>2</label>
        <note>catalytic</note>
    </ligand>
</feature>
<proteinExistence type="inferred from homology"/>
<dbReference type="PRINTS" id="PR00138">
    <property type="entry name" value="MATRIXIN"/>
</dbReference>
<dbReference type="PANTHER" id="PTHR10201:SF323">
    <property type="entry name" value="MATRIX METALLOPROTEINASE-21"/>
    <property type="match status" value="1"/>
</dbReference>
<keyword evidence="3 8" id="KW-0479">Metal-binding</keyword>
<feature type="binding site" evidence="9">
    <location>
        <position position="298"/>
    </location>
    <ligand>
        <name>Zn(2+)</name>
        <dbReference type="ChEBI" id="CHEBI:29105"/>
        <label>1</label>
    </ligand>
</feature>
<feature type="binding site" evidence="8">
    <location>
        <position position="332"/>
    </location>
    <ligand>
        <name>Zn(2+)</name>
        <dbReference type="ChEBI" id="CHEBI:29105"/>
        <label>2</label>
        <note>catalytic</note>
    </ligand>
</feature>
<dbReference type="InterPro" id="IPR033739">
    <property type="entry name" value="M10A_MMP"/>
</dbReference>
<feature type="binding site" evidence="9">
    <location>
        <position position="272"/>
    </location>
    <ligand>
        <name>Ca(2+)</name>
        <dbReference type="ChEBI" id="CHEBI:29108"/>
        <label>2</label>
    </ligand>
</feature>
<feature type="repeat" description="Hemopexin" evidence="10">
    <location>
        <begin position="499"/>
        <end position="521"/>
    </location>
</feature>
<evidence type="ECO:0000256" key="9">
    <source>
        <dbReference type="PIRSR" id="PIRSR621190-2"/>
    </source>
</evidence>
<evidence type="ECO:0000256" key="2">
    <source>
        <dbReference type="ARBA" id="ARBA00022670"/>
    </source>
</evidence>
<dbReference type="Proteomes" id="UP000678393">
    <property type="component" value="Unassembled WGS sequence"/>
</dbReference>
<evidence type="ECO:0000256" key="10">
    <source>
        <dbReference type="PROSITE-ProRule" id="PRU01011"/>
    </source>
</evidence>
<keyword evidence="5 8" id="KW-0862">Zinc</keyword>
<feature type="binding site" evidence="9">
    <location>
        <position position="309"/>
    </location>
    <ligand>
        <name>Ca(2+)</name>
        <dbReference type="ChEBI" id="CHEBI:29108"/>
        <label>1</label>
    </ligand>
</feature>
<protein>
    <recommendedName>
        <fullName evidence="11">Peptidase metallopeptidase domain-containing protein</fullName>
    </recommendedName>
</protein>
<feature type="binding site" evidence="9">
    <location>
        <position position="308"/>
    </location>
    <ligand>
        <name>Ca(2+)</name>
        <dbReference type="ChEBI" id="CHEBI:29108"/>
        <label>3</label>
    </ligand>
</feature>
<comment type="caution">
    <text evidence="12">The sequence shown here is derived from an EMBL/GenBank/DDBJ whole genome shotgun (WGS) entry which is preliminary data.</text>
</comment>
<evidence type="ECO:0000256" key="5">
    <source>
        <dbReference type="ARBA" id="ARBA00022833"/>
    </source>
</evidence>
<dbReference type="Gene3D" id="2.110.10.10">
    <property type="entry name" value="Hemopexin-like domain"/>
    <property type="match status" value="1"/>
</dbReference>
<dbReference type="PIRSF" id="PIRSF001191">
    <property type="entry name" value="Peptidase_M10A_matrix"/>
    <property type="match status" value="1"/>
</dbReference>
<dbReference type="GO" id="GO:0030198">
    <property type="term" value="P:extracellular matrix organization"/>
    <property type="evidence" value="ECO:0007669"/>
    <property type="project" value="TreeGrafter"/>
</dbReference>
<reference evidence="12" key="1">
    <citation type="submission" date="2021-04" db="EMBL/GenBank/DDBJ databases">
        <authorList>
            <consortium name="Molecular Ecology Group"/>
        </authorList>
    </citation>
    <scope>NUCLEOTIDE SEQUENCE</scope>
</reference>
<evidence type="ECO:0000256" key="6">
    <source>
        <dbReference type="ARBA" id="ARBA00023049"/>
    </source>
</evidence>
<dbReference type="Pfam" id="PF00413">
    <property type="entry name" value="Peptidase_M10"/>
    <property type="match status" value="1"/>
</dbReference>
<dbReference type="GO" id="GO:0006508">
    <property type="term" value="P:proteolysis"/>
    <property type="evidence" value="ECO:0007669"/>
    <property type="project" value="UniProtKB-KW"/>
</dbReference>
<dbReference type="PROSITE" id="PS51642">
    <property type="entry name" value="HEMOPEXIN_2"/>
    <property type="match status" value="3"/>
</dbReference>
<gene>
    <name evidence="12" type="ORF">CUNI_LOCUS11311</name>
</gene>
<feature type="domain" description="Peptidase metallopeptidase" evidence="11">
    <location>
        <begin position="214"/>
        <end position="379"/>
    </location>
</feature>
<dbReference type="Pfam" id="PF00045">
    <property type="entry name" value="Hemopexin"/>
    <property type="match status" value="1"/>
</dbReference>
<feature type="repeat" description="Hemopexin" evidence="10">
    <location>
        <begin position="437"/>
        <end position="491"/>
    </location>
</feature>
<sequence>MLSKYGYLRCHVARKRREASNRDHRILPHSSTFPSVLTNVEEGGGRVCDENEVQRAIRNYQRTYNLPETGELDEETKSLMSTSRCGNKDSEKDHIKVKNAKKEEIDLEEELLLTTNRTSMQKASSVDLSVDNENKNLQAKDHKLWKRSARSENSMLYRVLAGQKPSTRSQKYLQRHLEDYVKRIRSEAKGNKRLLHRYTPKERRKRSIHFQGDRGVLFNKEIIRWRLLTTGYSTRIPVEDQRATIDLAFRMWSEVIPLQFVEDTTSHINDVDIEVAFGRGSHQNCEHNFDGPGGEIAHSWNAGNMHFDDEENFKSIHSYSTDGIYLLRVAVHEIGHVLGLSHTNKSYSIMYAIYHGAGQSPEFELSWDDRHDIQNIYGVCKGSFNTVFDWVRRQPDNKFIYNTYFFRDNHYWMYENHANRTRYGDPLYIAREWEGVPDNVDGYVHIWLVDGGAVIDNVFFFKGEHYYMYDSQNDRVVDGWPKRIKDDFGPKSGTTDSIPSNIDSVFFDTRDKNVYFFKNDD</sequence>
<feature type="repeat" description="Hemopexin" evidence="10">
    <location>
        <begin position="381"/>
        <end position="436"/>
    </location>
</feature>
<evidence type="ECO:0000256" key="1">
    <source>
        <dbReference type="ARBA" id="ARBA00010370"/>
    </source>
</evidence>
<dbReference type="GO" id="GO:0030574">
    <property type="term" value="P:collagen catabolic process"/>
    <property type="evidence" value="ECO:0007669"/>
    <property type="project" value="TreeGrafter"/>
</dbReference>
<dbReference type="GO" id="GO:0008270">
    <property type="term" value="F:zinc ion binding"/>
    <property type="evidence" value="ECO:0007669"/>
    <property type="project" value="InterPro"/>
</dbReference>
<keyword evidence="6" id="KW-0482">Metalloprotease</keyword>
<feature type="binding site" evidence="9">
    <location>
        <position position="441"/>
    </location>
    <ligand>
        <name>Ca(2+)</name>
        <dbReference type="ChEBI" id="CHEBI:29108"/>
        <label>4</label>
    </ligand>
</feature>
<accession>A0A8S3Z8L6</accession>
<organism evidence="12 13">
    <name type="scientific">Candidula unifasciata</name>
    <dbReference type="NCBI Taxonomy" id="100452"/>
    <lineage>
        <taxon>Eukaryota</taxon>
        <taxon>Metazoa</taxon>
        <taxon>Spiralia</taxon>
        <taxon>Lophotrochozoa</taxon>
        <taxon>Mollusca</taxon>
        <taxon>Gastropoda</taxon>
        <taxon>Heterobranchia</taxon>
        <taxon>Euthyneura</taxon>
        <taxon>Panpulmonata</taxon>
        <taxon>Eupulmonata</taxon>
        <taxon>Stylommatophora</taxon>
        <taxon>Helicina</taxon>
        <taxon>Helicoidea</taxon>
        <taxon>Geomitridae</taxon>
        <taxon>Candidula</taxon>
    </lineage>
</organism>
<evidence type="ECO:0000256" key="3">
    <source>
        <dbReference type="ARBA" id="ARBA00022723"/>
    </source>
</evidence>
<dbReference type="SUPFAM" id="SSF50923">
    <property type="entry name" value="Hemopexin-like domain"/>
    <property type="match status" value="1"/>
</dbReference>
<evidence type="ECO:0000256" key="7">
    <source>
        <dbReference type="PIRSR" id="PIRSR001191-1"/>
    </source>
</evidence>
<dbReference type="SUPFAM" id="SSF55486">
    <property type="entry name" value="Metalloproteases ('zincins'), catalytic domain"/>
    <property type="match status" value="1"/>
</dbReference>
<dbReference type="InterPro" id="IPR036365">
    <property type="entry name" value="PGBD-like_sf"/>
</dbReference>
<dbReference type="EMBL" id="CAJHNH020002151">
    <property type="protein sequence ID" value="CAG5125753.1"/>
    <property type="molecule type" value="Genomic_DNA"/>
</dbReference>
<dbReference type="InterPro" id="IPR021190">
    <property type="entry name" value="Pept_M10A"/>
</dbReference>
<dbReference type="InterPro" id="IPR001818">
    <property type="entry name" value="Pept_M10_metallopeptidase"/>
</dbReference>
<feature type="binding site" evidence="9">
    <location>
        <position position="282"/>
    </location>
    <ligand>
        <name>Zn(2+)</name>
        <dbReference type="ChEBI" id="CHEBI:29105"/>
        <label>1</label>
    </ligand>
</feature>
<dbReference type="GO" id="GO:0004222">
    <property type="term" value="F:metalloendopeptidase activity"/>
    <property type="evidence" value="ECO:0007669"/>
    <property type="project" value="InterPro"/>
</dbReference>
<keyword evidence="13" id="KW-1185">Reference proteome</keyword>
<feature type="binding site" evidence="9">
    <location>
        <position position="311"/>
    </location>
    <ligand>
        <name>Ca(2+)</name>
        <dbReference type="ChEBI" id="CHEBI:29108"/>
        <label>3</label>
    </ligand>
</feature>
<dbReference type="InterPro" id="IPR006026">
    <property type="entry name" value="Peptidase_Metallo"/>
</dbReference>
<evidence type="ECO:0000256" key="8">
    <source>
        <dbReference type="PIRSR" id="PIRSR001191-2"/>
    </source>
</evidence>
<dbReference type="Gene3D" id="3.40.390.10">
    <property type="entry name" value="Collagenase (Catalytic Domain)"/>
    <property type="match status" value="1"/>
</dbReference>
<dbReference type="PANTHER" id="PTHR10201">
    <property type="entry name" value="MATRIX METALLOPROTEINASE"/>
    <property type="match status" value="1"/>
</dbReference>
<keyword evidence="2" id="KW-0645">Protease</keyword>
<dbReference type="CDD" id="cd04278">
    <property type="entry name" value="ZnMc_MMP"/>
    <property type="match status" value="1"/>
</dbReference>
<feature type="binding site" evidence="9">
    <location>
        <position position="291"/>
    </location>
    <ligand>
        <name>Ca(2+)</name>
        <dbReference type="ChEBI" id="CHEBI:29108"/>
        <label>3</label>
    </ligand>
</feature>
<evidence type="ECO:0000313" key="12">
    <source>
        <dbReference type="EMBL" id="CAG5125753.1"/>
    </source>
</evidence>
<feature type="binding site" evidence="9">
    <location>
        <position position="350"/>
    </location>
    <ligand>
        <name>Zn(2+)</name>
        <dbReference type="ChEBI" id="CHEBI:29105"/>
        <label>2</label>
        <note>catalytic</note>
    </ligand>
</feature>
<comment type="similarity">
    <text evidence="1">Belongs to the peptidase M10A family.</text>
</comment>
<dbReference type="GO" id="GO:0031012">
    <property type="term" value="C:extracellular matrix"/>
    <property type="evidence" value="ECO:0007669"/>
    <property type="project" value="InterPro"/>
</dbReference>
<dbReference type="SUPFAM" id="SSF47090">
    <property type="entry name" value="PGBD-like"/>
    <property type="match status" value="1"/>
</dbReference>
<dbReference type="SMART" id="SM00120">
    <property type="entry name" value="HX"/>
    <property type="match status" value="2"/>
</dbReference>
<comment type="cofactor">
    <cofactor evidence="9">
        <name>Zn(2+)</name>
        <dbReference type="ChEBI" id="CHEBI:29105"/>
    </cofactor>
    <text evidence="9">Binds 2 Zn(2+) ions per subunit.</text>
</comment>
<evidence type="ECO:0000259" key="11">
    <source>
        <dbReference type="SMART" id="SM00235"/>
    </source>
</evidence>
<feature type="binding site" evidence="8">
    <location>
        <position position="336"/>
    </location>
    <ligand>
        <name>Zn(2+)</name>
        <dbReference type="ChEBI" id="CHEBI:29105"/>
        <label>2</label>
        <note>catalytic</note>
    </ligand>
</feature>
<feature type="non-terminal residue" evidence="12">
    <location>
        <position position="521"/>
    </location>
</feature>
<dbReference type="InterPro" id="IPR036375">
    <property type="entry name" value="Hemopexin-like_dom_sf"/>
</dbReference>
<keyword evidence="4" id="KW-0378">Hydrolase</keyword>
<name>A0A8S3Z8L6_9EUPU</name>
<dbReference type="Pfam" id="PF01471">
    <property type="entry name" value="PG_binding_1"/>
    <property type="match status" value="1"/>
</dbReference>
<dbReference type="SMART" id="SM00235">
    <property type="entry name" value="ZnMc"/>
    <property type="match status" value="1"/>
</dbReference>
<dbReference type="InterPro" id="IPR002477">
    <property type="entry name" value="Peptidoglycan-bd-like"/>
</dbReference>
<keyword evidence="9" id="KW-0106">Calcium</keyword>
<dbReference type="InterPro" id="IPR018487">
    <property type="entry name" value="Hemopexin-like_repeat"/>
</dbReference>
<evidence type="ECO:0000313" key="13">
    <source>
        <dbReference type="Proteomes" id="UP000678393"/>
    </source>
</evidence>